<reference evidence="1 2" key="1">
    <citation type="submission" date="2023-10" db="EMBL/GenBank/DDBJ databases">
        <title>Sorlinia euscelidii gen. nov., sp. nov., an acetic acid bacteria isolated from the gut of Euscelidius variegatus emitter.</title>
        <authorList>
            <person name="Michoud G."/>
            <person name="Marasco R."/>
            <person name="Seferji K."/>
            <person name="Gonella E."/>
            <person name="Garuglieri E."/>
            <person name="Alma A."/>
            <person name="Mapelli F."/>
            <person name="Borin S."/>
            <person name="Daffonchio D."/>
            <person name="Crotti E."/>
        </authorList>
    </citation>
    <scope>NUCLEOTIDE SEQUENCE [LARGE SCALE GENOMIC DNA]</scope>
    <source>
        <strain evidence="1 2">EV16P</strain>
    </source>
</reference>
<dbReference type="RefSeq" id="WP_394819757.1">
    <property type="nucleotide sequence ID" value="NZ_JAWJZY010000003.1"/>
</dbReference>
<dbReference type="EMBL" id="JAWJZY010000003">
    <property type="protein sequence ID" value="MEE8658853.1"/>
    <property type="molecule type" value="Genomic_DNA"/>
</dbReference>
<protein>
    <submittedName>
        <fullName evidence="1">Uncharacterized protein</fullName>
    </submittedName>
</protein>
<proteinExistence type="predicted"/>
<accession>A0ABU7U2W7</accession>
<organism evidence="1 2">
    <name type="scientific">Sorlinia euscelidii</name>
    <dbReference type="NCBI Taxonomy" id="3081148"/>
    <lineage>
        <taxon>Bacteria</taxon>
        <taxon>Pseudomonadati</taxon>
        <taxon>Pseudomonadota</taxon>
        <taxon>Alphaproteobacteria</taxon>
        <taxon>Acetobacterales</taxon>
        <taxon>Acetobacteraceae</taxon>
        <taxon>Sorlinia</taxon>
    </lineage>
</organism>
<keyword evidence="2" id="KW-1185">Reference proteome</keyword>
<comment type="caution">
    <text evidence="1">The sequence shown here is derived from an EMBL/GenBank/DDBJ whole genome shotgun (WGS) entry which is preliminary data.</text>
</comment>
<gene>
    <name evidence="1" type="ORF">DOFOFD_07495</name>
</gene>
<evidence type="ECO:0000313" key="1">
    <source>
        <dbReference type="EMBL" id="MEE8658853.1"/>
    </source>
</evidence>
<sequence length="97" mass="11166">MADNPRVNPRPDFLWIWDGWHRLGADRPQCPFGFIHPMGGGVISTRPGATPWMIVRHWTACHGFSEAEYRLFDHCITAMDRVALTYWDQKHKSVGTS</sequence>
<name>A0ABU7U2W7_9PROT</name>
<evidence type="ECO:0000313" key="2">
    <source>
        <dbReference type="Proteomes" id="UP001312908"/>
    </source>
</evidence>
<dbReference type="Proteomes" id="UP001312908">
    <property type="component" value="Unassembled WGS sequence"/>
</dbReference>